<feature type="domain" description="Glycosyltransferase 2-like" evidence="1">
    <location>
        <begin position="16"/>
        <end position="180"/>
    </location>
</feature>
<evidence type="ECO:0000313" key="2">
    <source>
        <dbReference type="EMBL" id="EPZ16730.1"/>
    </source>
</evidence>
<dbReference type="STRING" id="1348657.M622_11580"/>
<dbReference type="PANTHER" id="PTHR22916:SF3">
    <property type="entry name" value="UDP-GLCNAC:BETAGAL BETA-1,3-N-ACETYLGLUCOSAMINYLTRANSFERASE-LIKE PROTEIN 1"/>
    <property type="match status" value="1"/>
</dbReference>
<accession>S9ZHA5</accession>
<protein>
    <recommendedName>
        <fullName evidence="1">Glycosyltransferase 2-like domain-containing protein</fullName>
    </recommendedName>
</protein>
<dbReference type="eggNOG" id="COG1215">
    <property type="taxonomic scope" value="Bacteria"/>
</dbReference>
<dbReference type="Gene3D" id="3.90.550.10">
    <property type="entry name" value="Spore Coat Polysaccharide Biosynthesis Protein SpsA, Chain A"/>
    <property type="match status" value="1"/>
</dbReference>
<sequence length="331" mass="36647">MSPKAQAGPRPLVTFAVLAYQQEELVRQAIEAAFAQTYSPLEIILSDDASSDRTYAVIEEMAAAYSGPHVVRINRNANNLGLIGHVNALFELAAGDFVLLAAGDDVSLPQRTERLVSAFMEDERVMLVHTPVERIDSTGQILGLWHPPMLGKPDEVASLAMSLGLHLGASAGYRKAVFDHFGPVLEAFAYEDLVLGFRARLLGEMKYLDTPLVRYRVDTGMTRKEKPLESSVRNQRRVRALKMMRAVFRQRMADYRRTERPEPAVLGAMGAKLRDVESRLAYHEAPGALFDQRRPGSVAEALKAVHGEARLQLVSGLKARLRSLFPGRSRG</sequence>
<dbReference type="InterPro" id="IPR029044">
    <property type="entry name" value="Nucleotide-diphossugar_trans"/>
</dbReference>
<dbReference type="SUPFAM" id="SSF53448">
    <property type="entry name" value="Nucleotide-diphospho-sugar transferases"/>
    <property type="match status" value="1"/>
</dbReference>
<dbReference type="GO" id="GO:0016758">
    <property type="term" value="F:hexosyltransferase activity"/>
    <property type="evidence" value="ECO:0007669"/>
    <property type="project" value="UniProtKB-ARBA"/>
</dbReference>
<dbReference type="RefSeq" id="WP_021248301.1">
    <property type="nucleotide sequence ID" value="NZ_ATJV01000042.1"/>
</dbReference>
<dbReference type="EMBL" id="ATJV01000042">
    <property type="protein sequence ID" value="EPZ16730.1"/>
    <property type="molecule type" value="Genomic_DNA"/>
</dbReference>
<dbReference type="PATRIC" id="fig|1348657.5.peg.855"/>
<organism evidence="2 3">
    <name type="scientific">Thauera terpenica 58Eu</name>
    <dbReference type="NCBI Taxonomy" id="1348657"/>
    <lineage>
        <taxon>Bacteria</taxon>
        <taxon>Pseudomonadati</taxon>
        <taxon>Pseudomonadota</taxon>
        <taxon>Betaproteobacteria</taxon>
        <taxon>Rhodocyclales</taxon>
        <taxon>Zoogloeaceae</taxon>
        <taxon>Thauera</taxon>
    </lineage>
</organism>
<gene>
    <name evidence="2" type="ORF">M622_11580</name>
</gene>
<keyword evidence="3" id="KW-1185">Reference proteome</keyword>
<dbReference type="PANTHER" id="PTHR22916">
    <property type="entry name" value="GLYCOSYLTRANSFERASE"/>
    <property type="match status" value="1"/>
</dbReference>
<dbReference type="AlphaFoldDB" id="S9ZHA5"/>
<evidence type="ECO:0000313" key="3">
    <source>
        <dbReference type="Proteomes" id="UP000015455"/>
    </source>
</evidence>
<dbReference type="Proteomes" id="UP000015455">
    <property type="component" value="Unassembled WGS sequence"/>
</dbReference>
<reference evidence="2 3" key="1">
    <citation type="submission" date="2013-06" db="EMBL/GenBank/DDBJ databases">
        <title>Draft genome sequence of Thauera terpenica.</title>
        <authorList>
            <person name="Liu B."/>
            <person name="Frostegard A.H."/>
            <person name="Shapleigh J.P."/>
        </authorList>
    </citation>
    <scope>NUCLEOTIDE SEQUENCE [LARGE SCALE GENOMIC DNA]</scope>
    <source>
        <strain evidence="2 3">58Eu</strain>
    </source>
</reference>
<dbReference type="OrthoDB" id="9802649at2"/>
<name>S9ZHA5_9RHOO</name>
<proteinExistence type="predicted"/>
<comment type="caution">
    <text evidence="2">The sequence shown here is derived from an EMBL/GenBank/DDBJ whole genome shotgun (WGS) entry which is preliminary data.</text>
</comment>
<dbReference type="Pfam" id="PF00535">
    <property type="entry name" value="Glycos_transf_2"/>
    <property type="match status" value="1"/>
</dbReference>
<dbReference type="InterPro" id="IPR001173">
    <property type="entry name" value="Glyco_trans_2-like"/>
</dbReference>
<evidence type="ECO:0000259" key="1">
    <source>
        <dbReference type="Pfam" id="PF00535"/>
    </source>
</evidence>